<keyword evidence="1" id="KW-0812">Transmembrane</keyword>
<name>A0A645J5E4_9ZZZZ</name>
<dbReference type="EMBL" id="VSSQ01132157">
    <property type="protein sequence ID" value="MPN58868.1"/>
    <property type="molecule type" value="Genomic_DNA"/>
</dbReference>
<protein>
    <recommendedName>
        <fullName evidence="3">Tripartite tricarboxylate transporter TctA family protein</fullName>
    </recommendedName>
</protein>
<dbReference type="PANTHER" id="PTHR35342">
    <property type="entry name" value="TRICARBOXYLIC TRANSPORT PROTEIN"/>
    <property type="match status" value="1"/>
</dbReference>
<keyword evidence="1" id="KW-0472">Membrane</keyword>
<evidence type="ECO:0000313" key="2">
    <source>
        <dbReference type="EMBL" id="MPN58868.1"/>
    </source>
</evidence>
<feature type="transmembrane region" description="Helical" evidence="1">
    <location>
        <begin position="60"/>
        <end position="81"/>
    </location>
</feature>
<sequence length="90" mass="9940">MYGVIIMFLSGVFGYILDRNGYGVAPMLLAFVLAPLLESNMRKAFIISNGKLAIFFDKPISAFLLLVLFAIVLTPVVKFVLRKAGISKKK</sequence>
<dbReference type="PANTHER" id="PTHR35342:SF5">
    <property type="entry name" value="TRICARBOXYLIC TRANSPORT PROTEIN"/>
    <property type="match status" value="1"/>
</dbReference>
<dbReference type="AlphaFoldDB" id="A0A645J5E4"/>
<reference evidence="2" key="1">
    <citation type="submission" date="2019-08" db="EMBL/GenBank/DDBJ databases">
        <authorList>
            <person name="Kucharzyk K."/>
            <person name="Murdoch R.W."/>
            <person name="Higgins S."/>
            <person name="Loffler F."/>
        </authorList>
    </citation>
    <scope>NUCLEOTIDE SEQUENCE</scope>
</reference>
<evidence type="ECO:0008006" key="3">
    <source>
        <dbReference type="Google" id="ProtNLM"/>
    </source>
</evidence>
<evidence type="ECO:0000256" key="1">
    <source>
        <dbReference type="SAM" id="Phobius"/>
    </source>
</evidence>
<organism evidence="2">
    <name type="scientific">bioreactor metagenome</name>
    <dbReference type="NCBI Taxonomy" id="1076179"/>
    <lineage>
        <taxon>unclassified sequences</taxon>
        <taxon>metagenomes</taxon>
        <taxon>ecological metagenomes</taxon>
    </lineage>
</organism>
<feature type="transmembrane region" description="Helical" evidence="1">
    <location>
        <begin position="21"/>
        <end position="40"/>
    </location>
</feature>
<accession>A0A645J5E4</accession>
<proteinExistence type="predicted"/>
<comment type="caution">
    <text evidence="2">The sequence shown here is derived from an EMBL/GenBank/DDBJ whole genome shotgun (WGS) entry which is preliminary data.</text>
</comment>
<keyword evidence="1" id="KW-1133">Transmembrane helix</keyword>
<gene>
    <name evidence="2" type="ORF">SDC9_206584</name>
</gene>